<dbReference type="Proteomes" id="UP000244005">
    <property type="component" value="Unassembled WGS sequence"/>
</dbReference>
<keyword evidence="3" id="KW-1185">Reference proteome</keyword>
<organism evidence="2 3">
    <name type="scientific">Marchantia polymorpha</name>
    <name type="common">Common liverwort</name>
    <name type="synonym">Marchantia aquatica</name>
    <dbReference type="NCBI Taxonomy" id="3197"/>
    <lineage>
        <taxon>Eukaryota</taxon>
        <taxon>Viridiplantae</taxon>
        <taxon>Streptophyta</taxon>
        <taxon>Embryophyta</taxon>
        <taxon>Marchantiophyta</taxon>
        <taxon>Marchantiopsida</taxon>
        <taxon>Marchantiidae</taxon>
        <taxon>Marchantiales</taxon>
        <taxon>Marchantiaceae</taxon>
        <taxon>Marchantia</taxon>
    </lineage>
</organism>
<evidence type="ECO:0000313" key="2">
    <source>
        <dbReference type="EMBL" id="PTQ36971.1"/>
    </source>
</evidence>
<gene>
    <name evidence="2" type="ORF">MARPO_0060s0057</name>
</gene>
<sequence length="135" mass="14500">MAEAKSAKGPVSGRIRVQSSGSTYRTRAQSPQTHGKSKASSDENLQKRRGKKSEFHVRSGTVIGNSTAGAMRLKHGSAYLEVGPRGIRRRSSSSSSCHVHRIYRCAGGGWVGGQSGREARSGDGRCDASFPPWRL</sequence>
<reference evidence="3" key="1">
    <citation type="journal article" date="2017" name="Cell">
        <title>Insights into land plant evolution garnered from the Marchantia polymorpha genome.</title>
        <authorList>
            <person name="Bowman J.L."/>
            <person name="Kohchi T."/>
            <person name="Yamato K.T."/>
            <person name="Jenkins J."/>
            <person name="Shu S."/>
            <person name="Ishizaki K."/>
            <person name="Yamaoka S."/>
            <person name="Nishihama R."/>
            <person name="Nakamura Y."/>
            <person name="Berger F."/>
            <person name="Adam C."/>
            <person name="Aki S.S."/>
            <person name="Althoff F."/>
            <person name="Araki T."/>
            <person name="Arteaga-Vazquez M.A."/>
            <person name="Balasubrmanian S."/>
            <person name="Barry K."/>
            <person name="Bauer D."/>
            <person name="Boehm C.R."/>
            <person name="Briginshaw L."/>
            <person name="Caballero-Perez J."/>
            <person name="Catarino B."/>
            <person name="Chen F."/>
            <person name="Chiyoda S."/>
            <person name="Chovatia M."/>
            <person name="Davies K.M."/>
            <person name="Delmans M."/>
            <person name="Demura T."/>
            <person name="Dierschke T."/>
            <person name="Dolan L."/>
            <person name="Dorantes-Acosta A.E."/>
            <person name="Eklund D.M."/>
            <person name="Florent S.N."/>
            <person name="Flores-Sandoval E."/>
            <person name="Fujiyama A."/>
            <person name="Fukuzawa H."/>
            <person name="Galik B."/>
            <person name="Grimanelli D."/>
            <person name="Grimwood J."/>
            <person name="Grossniklaus U."/>
            <person name="Hamada T."/>
            <person name="Haseloff J."/>
            <person name="Hetherington A.J."/>
            <person name="Higo A."/>
            <person name="Hirakawa Y."/>
            <person name="Hundley H.N."/>
            <person name="Ikeda Y."/>
            <person name="Inoue K."/>
            <person name="Inoue S.I."/>
            <person name="Ishida S."/>
            <person name="Jia Q."/>
            <person name="Kakita M."/>
            <person name="Kanazawa T."/>
            <person name="Kawai Y."/>
            <person name="Kawashima T."/>
            <person name="Kennedy M."/>
            <person name="Kinose K."/>
            <person name="Kinoshita T."/>
            <person name="Kohara Y."/>
            <person name="Koide E."/>
            <person name="Komatsu K."/>
            <person name="Kopischke S."/>
            <person name="Kubo M."/>
            <person name="Kyozuka J."/>
            <person name="Lagercrantz U."/>
            <person name="Lin S.S."/>
            <person name="Lindquist E."/>
            <person name="Lipzen A.M."/>
            <person name="Lu C.W."/>
            <person name="De Luna E."/>
            <person name="Martienssen R.A."/>
            <person name="Minamino N."/>
            <person name="Mizutani M."/>
            <person name="Mizutani M."/>
            <person name="Mochizuki N."/>
            <person name="Monte I."/>
            <person name="Mosher R."/>
            <person name="Nagasaki H."/>
            <person name="Nakagami H."/>
            <person name="Naramoto S."/>
            <person name="Nishitani K."/>
            <person name="Ohtani M."/>
            <person name="Okamoto T."/>
            <person name="Okumura M."/>
            <person name="Phillips J."/>
            <person name="Pollak B."/>
            <person name="Reinders A."/>
            <person name="Rovekamp M."/>
            <person name="Sano R."/>
            <person name="Sawa S."/>
            <person name="Schmid M.W."/>
            <person name="Shirakawa M."/>
            <person name="Solano R."/>
            <person name="Spunde A."/>
            <person name="Suetsugu N."/>
            <person name="Sugano S."/>
            <person name="Sugiyama A."/>
            <person name="Sun R."/>
            <person name="Suzuki Y."/>
            <person name="Takenaka M."/>
            <person name="Takezawa D."/>
            <person name="Tomogane H."/>
            <person name="Tsuzuki M."/>
            <person name="Ueda T."/>
            <person name="Umeda M."/>
            <person name="Ward J.M."/>
            <person name="Watanabe Y."/>
            <person name="Yazaki K."/>
            <person name="Yokoyama R."/>
            <person name="Yoshitake Y."/>
            <person name="Yotsui I."/>
            <person name="Zachgo S."/>
            <person name="Schmutz J."/>
        </authorList>
    </citation>
    <scope>NUCLEOTIDE SEQUENCE [LARGE SCALE GENOMIC DNA]</scope>
    <source>
        <strain evidence="3">Tak-1</strain>
    </source>
</reference>
<name>A0A2R6WSZ4_MARPO</name>
<feature type="region of interest" description="Disordered" evidence="1">
    <location>
        <begin position="114"/>
        <end position="135"/>
    </location>
</feature>
<feature type="compositionally biased region" description="Basic and acidic residues" evidence="1">
    <location>
        <begin position="117"/>
        <end position="126"/>
    </location>
</feature>
<feature type="region of interest" description="Disordered" evidence="1">
    <location>
        <begin position="1"/>
        <end position="68"/>
    </location>
</feature>
<protein>
    <submittedName>
        <fullName evidence="2">Uncharacterized protein</fullName>
    </submittedName>
</protein>
<dbReference type="EMBL" id="KZ772732">
    <property type="protein sequence ID" value="PTQ36971.1"/>
    <property type="molecule type" value="Genomic_DNA"/>
</dbReference>
<feature type="compositionally biased region" description="Basic and acidic residues" evidence="1">
    <location>
        <begin position="39"/>
        <end position="57"/>
    </location>
</feature>
<evidence type="ECO:0000256" key="1">
    <source>
        <dbReference type="SAM" id="MobiDB-lite"/>
    </source>
</evidence>
<feature type="compositionally biased region" description="Polar residues" evidence="1">
    <location>
        <begin position="17"/>
        <end position="34"/>
    </location>
</feature>
<accession>A0A2R6WSZ4</accession>
<proteinExistence type="predicted"/>
<evidence type="ECO:0000313" key="3">
    <source>
        <dbReference type="Proteomes" id="UP000244005"/>
    </source>
</evidence>
<dbReference type="AlphaFoldDB" id="A0A2R6WSZ4"/>